<accession>A0A917D725</accession>
<dbReference type="Proteomes" id="UP000637643">
    <property type="component" value="Unassembled WGS sequence"/>
</dbReference>
<dbReference type="InterPro" id="IPR004089">
    <property type="entry name" value="MCPsignal_dom"/>
</dbReference>
<evidence type="ECO:0000259" key="11">
    <source>
        <dbReference type="PROSITE" id="PS50111"/>
    </source>
</evidence>
<dbReference type="Gene3D" id="3.30.450.20">
    <property type="entry name" value="PAS domain"/>
    <property type="match status" value="1"/>
</dbReference>
<dbReference type="SUPFAM" id="SSF103190">
    <property type="entry name" value="Sensory domain-like"/>
    <property type="match status" value="1"/>
</dbReference>
<evidence type="ECO:0000256" key="8">
    <source>
        <dbReference type="ARBA" id="ARBA00029447"/>
    </source>
</evidence>
<dbReference type="PROSITE" id="PS50111">
    <property type="entry name" value="CHEMOTAXIS_TRANSDUC_2"/>
    <property type="match status" value="1"/>
</dbReference>
<dbReference type="InterPro" id="IPR003660">
    <property type="entry name" value="HAMP_dom"/>
</dbReference>
<dbReference type="PANTHER" id="PTHR32089">
    <property type="entry name" value="METHYL-ACCEPTING CHEMOTAXIS PROTEIN MCPB"/>
    <property type="match status" value="1"/>
</dbReference>
<dbReference type="Gene3D" id="1.10.287.950">
    <property type="entry name" value="Methyl-accepting chemotaxis protein"/>
    <property type="match status" value="1"/>
</dbReference>
<reference evidence="13" key="2">
    <citation type="submission" date="2020-09" db="EMBL/GenBank/DDBJ databases">
        <authorList>
            <person name="Sun Q."/>
            <person name="Zhou Y."/>
        </authorList>
    </citation>
    <scope>NUCLEOTIDE SEQUENCE</scope>
    <source>
        <strain evidence="13">CGMCC 1.16134</strain>
    </source>
</reference>
<dbReference type="PANTHER" id="PTHR32089:SF112">
    <property type="entry name" value="LYSOZYME-LIKE PROTEIN-RELATED"/>
    <property type="match status" value="1"/>
</dbReference>
<evidence type="ECO:0000313" key="14">
    <source>
        <dbReference type="Proteomes" id="UP000637643"/>
    </source>
</evidence>
<comment type="similarity">
    <text evidence="8">Belongs to the methyl-accepting chemotaxis (MCP) protein family.</text>
</comment>
<reference evidence="13" key="1">
    <citation type="journal article" date="2014" name="Int. J. Syst. Evol. Microbiol.">
        <title>Complete genome sequence of Corynebacterium casei LMG S-19264T (=DSM 44701T), isolated from a smear-ripened cheese.</title>
        <authorList>
            <consortium name="US DOE Joint Genome Institute (JGI-PGF)"/>
            <person name="Walter F."/>
            <person name="Albersmeier A."/>
            <person name="Kalinowski J."/>
            <person name="Ruckert C."/>
        </authorList>
    </citation>
    <scope>NUCLEOTIDE SEQUENCE</scope>
    <source>
        <strain evidence="13">CGMCC 1.16134</strain>
    </source>
</reference>
<dbReference type="PROSITE" id="PS50885">
    <property type="entry name" value="HAMP"/>
    <property type="match status" value="1"/>
</dbReference>
<dbReference type="Gene3D" id="6.10.340.10">
    <property type="match status" value="1"/>
</dbReference>
<keyword evidence="6 10" id="KW-0472">Membrane</keyword>
<evidence type="ECO:0000313" key="13">
    <source>
        <dbReference type="EMBL" id="GGG13286.1"/>
    </source>
</evidence>
<dbReference type="Pfam" id="PF02743">
    <property type="entry name" value="dCache_1"/>
    <property type="match status" value="1"/>
</dbReference>
<keyword evidence="3" id="KW-0145">Chemotaxis</keyword>
<evidence type="ECO:0000256" key="6">
    <source>
        <dbReference type="ARBA" id="ARBA00023136"/>
    </source>
</evidence>
<feature type="domain" description="Methyl-accepting transducer" evidence="11">
    <location>
        <begin position="401"/>
        <end position="651"/>
    </location>
</feature>
<evidence type="ECO:0000256" key="10">
    <source>
        <dbReference type="SAM" id="Phobius"/>
    </source>
</evidence>
<gene>
    <name evidence="13" type="ORF">GCM10010912_67170</name>
</gene>
<feature type="domain" description="HAMP" evidence="12">
    <location>
        <begin position="330"/>
        <end position="382"/>
    </location>
</feature>
<dbReference type="AlphaFoldDB" id="A0A917D725"/>
<keyword evidence="4 10" id="KW-0812">Transmembrane</keyword>
<comment type="caution">
    <text evidence="13">The sequence shown here is derived from an EMBL/GenBank/DDBJ whole genome shotgun (WGS) entry which is preliminary data.</text>
</comment>
<keyword evidence="5 10" id="KW-1133">Transmembrane helix</keyword>
<feature type="transmembrane region" description="Helical" evidence="10">
    <location>
        <begin position="310"/>
        <end position="328"/>
    </location>
</feature>
<evidence type="ECO:0000259" key="12">
    <source>
        <dbReference type="PROSITE" id="PS50885"/>
    </source>
</evidence>
<dbReference type="InterPro" id="IPR029151">
    <property type="entry name" value="Sensor-like_sf"/>
</dbReference>
<keyword evidence="7 9" id="KW-0807">Transducer</keyword>
<dbReference type="SUPFAM" id="SSF58104">
    <property type="entry name" value="Methyl-accepting chemotaxis protein (MCP) signaling domain"/>
    <property type="match status" value="1"/>
</dbReference>
<keyword evidence="14" id="KW-1185">Reference proteome</keyword>
<comment type="subcellular location">
    <subcellularLocation>
        <location evidence="1">Cell membrane</location>
        <topology evidence="1">Multi-pass membrane protein</topology>
    </subcellularLocation>
</comment>
<evidence type="ECO:0000256" key="1">
    <source>
        <dbReference type="ARBA" id="ARBA00004651"/>
    </source>
</evidence>
<feature type="transmembrane region" description="Helical" evidence="10">
    <location>
        <begin position="20"/>
        <end position="42"/>
    </location>
</feature>
<dbReference type="GO" id="GO:0005886">
    <property type="term" value="C:plasma membrane"/>
    <property type="evidence" value="ECO:0007669"/>
    <property type="project" value="UniProtKB-SubCell"/>
</dbReference>
<evidence type="ECO:0000256" key="7">
    <source>
        <dbReference type="ARBA" id="ARBA00023224"/>
    </source>
</evidence>
<dbReference type="CDD" id="cd06225">
    <property type="entry name" value="HAMP"/>
    <property type="match status" value="1"/>
</dbReference>
<keyword evidence="2" id="KW-1003">Cell membrane</keyword>
<dbReference type="GO" id="GO:0006935">
    <property type="term" value="P:chemotaxis"/>
    <property type="evidence" value="ECO:0007669"/>
    <property type="project" value="UniProtKB-KW"/>
</dbReference>
<evidence type="ECO:0000256" key="5">
    <source>
        <dbReference type="ARBA" id="ARBA00022989"/>
    </source>
</evidence>
<evidence type="ECO:0000256" key="4">
    <source>
        <dbReference type="ARBA" id="ARBA00022692"/>
    </source>
</evidence>
<dbReference type="EMBL" id="BMKR01000061">
    <property type="protein sequence ID" value="GGG13286.1"/>
    <property type="molecule type" value="Genomic_DNA"/>
</dbReference>
<dbReference type="GO" id="GO:0007165">
    <property type="term" value="P:signal transduction"/>
    <property type="evidence" value="ECO:0007669"/>
    <property type="project" value="UniProtKB-KW"/>
</dbReference>
<dbReference type="CDD" id="cd18774">
    <property type="entry name" value="PDC2_HK_sensor"/>
    <property type="match status" value="1"/>
</dbReference>
<dbReference type="Pfam" id="PF00015">
    <property type="entry name" value="MCPsignal"/>
    <property type="match status" value="1"/>
</dbReference>
<dbReference type="RefSeq" id="WP_189032445.1">
    <property type="nucleotide sequence ID" value="NZ_BMKR01000061.1"/>
</dbReference>
<evidence type="ECO:0000256" key="2">
    <source>
        <dbReference type="ARBA" id="ARBA00022475"/>
    </source>
</evidence>
<sequence>MGKIGRLFYRIKHISLRVKLPFLLSLLVAVVLLATSVTVYLFSSDLLLKKSKDEINANADRIGEGLWTAMQLKEETSYVISVHNTFKELLILRAEGSLPDEQFFSAENPYFNKANTILQESMQGTTDKGSLLVLDRKGTIVAGTNKANIGQSRADREYFSEALKGAPFISDAVKSSSSDQLLLVFSQPIKDQEGKVLGVFAMTVESSFFTGKLGNIKINSQGSIEIISRGGTILYSSNNPAGVGQHIGDSPETQAFLADRATAGNLKIESVELGDQYLRINKIPKADLSISVVDSYEDIKRPVKDMFTKISIVTILALLAAIGFGLLLSRTITRPVVQLTKLFKQLAKGDLTVVADAKYKSEFKDLADSFNVMAGNTKELLTNMNKSIAVLHTSTNELEETSKQTARSINETSVTSMGIAQAMESQANDTELIVNKFYGFGEKFAAMNNNAQSVRERTKEISRVFLTGNQVIEQLIENNDKNEQEMHKISAITVKLQDSSSSISHITGAISQIANQTNLLALNASIEAARAGEHGRGFAVVASEIRKLAEQSSRQSNEIHNIIQQNLEYVAENNDSVKEIHGISAVQDQLVEQTQEAFRIIAEKITEITDQIKLMADEIAYMQKDKDDVLESAQSLGASGEEVSASVEEVTATMQEQSSTVQQLADMVETIDQLTQELGEAAARFKVE</sequence>
<proteinExistence type="inferred from homology"/>
<protein>
    <submittedName>
        <fullName evidence="13">Methyl-accepting chemotaxis protein</fullName>
    </submittedName>
</protein>
<evidence type="ECO:0000256" key="3">
    <source>
        <dbReference type="ARBA" id="ARBA00022500"/>
    </source>
</evidence>
<name>A0A917D725_9BACL</name>
<dbReference type="CDD" id="cd12914">
    <property type="entry name" value="PDC1_DGC_like"/>
    <property type="match status" value="1"/>
</dbReference>
<dbReference type="Pfam" id="PF00672">
    <property type="entry name" value="HAMP"/>
    <property type="match status" value="1"/>
</dbReference>
<evidence type="ECO:0000256" key="9">
    <source>
        <dbReference type="PROSITE-ProRule" id="PRU00284"/>
    </source>
</evidence>
<organism evidence="13 14">
    <name type="scientific">Paenibacillus albidus</name>
    <dbReference type="NCBI Taxonomy" id="2041023"/>
    <lineage>
        <taxon>Bacteria</taxon>
        <taxon>Bacillati</taxon>
        <taxon>Bacillota</taxon>
        <taxon>Bacilli</taxon>
        <taxon>Bacillales</taxon>
        <taxon>Paenibacillaceae</taxon>
        <taxon>Paenibacillus</taxon>
    </lineage>
</organism>
<dbReference type="InterPro" id="IPR033479">
    <property type="entry name" value="dCache_1"/>
</dbReference>
<dbReference type="SMART" id="SM00304">
    <property type="entry name" value="HAMP"/>
    <property type="match status" value="1"/>
</dbReference>
<dbReference type="SMART" id="SM00283">
    <property type="entry name" value="MA"/>
    <property type="match status" value="1"/>
</dbReference>